<evidence type="ECO:0000256" key="4">
    <source>
        <dbReference type="ARBA" id="ARBA00022741"/>
    </source>
</evidence>
<keyword evidence="3" id="KW-0203">Cytokinin biosynthesis</keyword>
<dbReference type="InterPro" id="IPR027417">
    <property type="entry name" value="P-loop_NTPase"/>
</dbReference>
<gene>
    <name evidence="11" type="primary">IPT3_0</name>
    <name evidence="11" type="ORF">CFP56_043700</name>
</gene>
<dbReference type="PANTHER" id="PTHR11088:SF59">
    <property type="entry name" value="ADENYLATE ISOPENTENYLTRANSFERASE"/>
    <property type="match status" value="1"/>
</dbReference>
<dbReference type="GO" id="GO:0005739">
    <property type="term" value="C:mitochondrion"/>
    <property type="evidence" value="ECO:0007669"/>
    <property type="project" value="TreeGrafter"/>
</dbReference>
<dbReference type="Pfam" id="PF01715">
    <property type="entry name" value="IPPT"/>
    <property type="match status" value="2"/>
</dbReference>
<evidence type="ECO:0000256" key="2">
    <source>
        <dbReference type="ARBA" id="ARBA00022679"/>
    </source>
</evidence>
<sequence>MSANNANTRLRPSQGSESDESGIINERVLVLIFESIKWDIHTLCSTSSVNRKLRAIANRLLWRELCVHRAPRMVSTLANGSNNNRIGGGWHALAKLLFFCCGSESTRNFKLSRDLPGHFVKASRFSKTSGRSFLSKKCRGDLLYVSDPCEHPNPSGGGKEDDVGVYRGVFKGFLKSRTRACLIGRRVELEEKVRCPYCGAPVWSMTSARLVPKSAARRLGSHHGGLEYFVCVNGHLHGTCWLVPLSSDEDDLDLDLDDDVDGDDEDETGAHEVDDMVEQRSKFLLYGALVFEWVWKCKNQTVFENKGLHYEQPEIGELVFVIRLITKKLDTITPIQAEVEAILTFCKLVTNNMFGLKKRISVRNNTKKKVVIIMGATGTGKSKLSVHLASHYEAELINSDKMQVYKGLDIVTNKLTMEEQCGIPHHLLGILDPYADFTVDHFRDMVVRAIESIVSRGHLPIIVGGSNTYIEALIDDEDSKFRSKYDCCFLWVDVPVLVLDPFLSKRVDQMIENGMVDELRKMFDPNVDYSQGIFRSIGVPEFDQYFRNESSLDKETNAMLIQKAISEMKENTYKLACRQVEKIYRLRDIKGWNIHRLDATQVFKKKGEESDEAWNELVAGPGVAIVGQFLSKTY</sequence>
<evidence type="ECO:0000256" key="10">
    <source>
        <dbReference type="ARBA" id="ARBA00066838"/>
    </source>
</evidence>
<dbReference type="EMBL" id="PKMF04000922">
    <property type="protein sequence ID" value="KAK7816776.1"/>
    <property type="molecule type" value="Genomic_DNA"/>
</dbReference>
<dbReference type="AlphaFoldDB" id="A0AAW0IRH6"/>
<dbReference type="Gene3D" id="1.10.287.890">
    <property type="entry name" value="Crystal structure of tRNA isopentenylpyrophosphate transferase (bh2366) domain"/>
    <property type="match status" value="1"/>
</dbReference>
<comment type="caution">
    <text evidence="11">The sequence shown here is derived from an EMBL/GenBank/DDBJ whole genome shotgun (WGS) entry which is preliminary data.</text>
</comment>
<dbReference type="Gene3D" id="3.40.50.300">
    <property type="entry name" value="P-loop containing nucleotide triphosphate hydrolases"/>
    <property type="match status" value="1"/>
</dbReference>
<evidence type="ECO:0000256" key="7">
    <source>
        <dbReference type="ARBA" id="ARBA00051744"/>
    </source>
</evidence>
<comment type="function">
    <text evidence="9">Involved in cytokinin biosynthesis. Catalyzes the transfer of an isopentenyl group from dimethylallyl diphosphate (DMAPP) to ATP and ADP.</text>
</comment>
<dbReference type="EC" id="2.5.1.112" evidence="10"/>
<keyword evidence="2" id="KW-0808">Transferase</keyword>
<dbReference type="GO" id="GO:0052381">
    <property type="term" value="F:tRNA dimethylallyltransferase activity"/>
    <property type="evidence" value="ECO:0007669"/>
    <property type="project" value="InterPro"/>
</dbReference>
<keyword evidence="12" id="KW-1185">Reference proteome</keyword>
<organism evidence="11 12">
    <name type="scientific">Quercus suber</name>
    <name type="common">Cork oak</name>
    <dbReference type="NCBI Taxonomy" id="58331"/>
    <lineage>
        <taxon>Eukaryota</taxon>
        <taxon>Viridiplantae</taxon>
        <taxon>Streptophyta</taxon>
        <taxon>Embryophyta</taxon>
        <taxon>Tracheophyta</taxon>
        <taxon>Spermatophyta</taxon>
        <taxon>Magnoliopsida</taxon>
        <taxon>eudicotyledons</taxon>
        <taxon>Gunneridae</taxon>
        <taxon>Pentapetalae</taxon>
        <taxon>rosids</taxon>
        <taxon>fabids</taxon>
        <taxon>Fagales</taxon>
        <taxon>Fagaceae</taxon>
        <taxon>Quercus</taxon>
    </lineage>
</organism>
<evidence type="ECO:0000256" key="8">
    <source>
        <dbReference type="ARBA" id="ARBA00052386"/>
    </source>
</evidence>
<dbReference type="GO" id="GO:0005524">
    <property type="term" value="F:ATP binding"/>
    <property type="evidence" value="ECO:0007669"/>
    <property type="project" value="UniProtKB-KW"/>
</dbReference>
<proteinExistence type="inferred from homology"/>
<keyword evidence="5" id="KW-0067">ATP-binding</keyword>
<keyword evidence="4" id="KW-0547">Nucleotide-binding</keyword>
<dbReference type="PANTHER" id="PTHR11088">
    <property type="entry name" value="TRNA DIMETHYLALLYLTRANSFERASE"/>
    <property type="match status" value="1"/>
</dbReference>
<dbReference type="Proteomes" id="UP000237347">
    <property type="component" value="Unassembled WGS sequence"/>
</dbReference>
<comment type="catalytic activity">
    <reaction evidence="8">
        <text>dimethylallyl diphosphate + ADP = N(6)-(dimethylallyl)adenosine 5'-diphosphate + diphosphate</text>
        <dbReference type="Rhea" id="RHEA:36327"/>
        <dbReference type="ChEBI" id="CHEBI:33019"/>
        <dbReference type="ChEBI" id="CHEBI:57623"/>
        <dbReference type="ChEBI" id="CHEBI:73533"/>
        <dbReference type="ChEBI" id="CHEBI:456216"/>
        <dbReference type="EC" id="2.5.1.112"/>
    </reaction>
</comment>
<dbReference type="GO" id="GO:0006400">
    <property type="term" value="P:tRNA modification"/>
    <property type="evidence" value="ECO:0007669"/>
    <property type="project" value="TreeGrafter"/>
</dbReference>
<dbReference type="GO" id="GO:0009824">
    <property type="term" value="F:AMP dimethylallyltransferase activity"/>
    <property type="evidence" value="ECO:0007669"/>
    <property type="project" value="UniProtKB-ARBA"/>
</dbReference>
<evidence type="ECO:0000313" key="12">
    <source>
        <dbReference type="Proteomes" id="UP000237347"/>
    </source>
</evidence>
<evidence type="ECO:0000313" key="11">
    <source>
        <dbReference type="EMBL" id="KAK7816776.1"/>
    </source>
</evidence>
<protein>
    <recommendedName>
        <fullName evidence="10">adenylate dimethylallyltransferase (ADP/ATP-dependent)</fullName>
        <ecNumber evidence="10">2.5.1.112</ecNumber>
    </recommendedName>
</protein>
<name>A0AAW0IRH6_QUESU</name>
<dbReference type="InterPro" id="IPR018022">
    <property type="entry name" value="IPT"/>
</dbReference>
<dbReference type="SUPFAM" id="SSF52540">
    <property type="entry name" value="P-loop containing nucleoside triphosphate hydrolases"/>
    <property type="match status" value="1"/>
</dbReference>
<evidence type="ECO:0000256" key="1">
    <source>
        <dbReference type="ARBA" id="ARBA00005842"/>
    </source>
</evidence>
<dbReference type="GO" id="GO:0009691">
    <property type="term" value="P:cytokinin biosynthetic process"/>
    <property type="evidence" value="ECO:0007669"/>
    <property type="project" value="UniProtKB-KW"/>
</dbReference>
<comment type="similarity">
    <text evidence="1">Belongs to the IPP transferase family.</text>
</comment>
<dbReference type="FunFam" id="1.10.287.890:FF:000002">
    <property type="entry name" value="Adenylate isopentenyltransferase 5, chloroplastic"/>
    <property type="match status" value="1"/>
</dbReference>
<evidence type="ECO:0000256" key="9">
    <source>
        <dbReference type="ARBA" id="ARBA00055191"/>
    </source>
</evidence>
<evidence type="ECO:0000256" key="6">
    <source>
        <dbReference type="ARBA" id="ARBA00022946"/>
    </source>
</evidence>
<comment type="catalytic activity">
    <reaction evidence="7">
        <text>dimethylallyl diphosphate + ATP = N(6)-(dimethylallyl)adenosine 5'-triphosphate + diphosphate</text>
        <dbReference type="Rhea" id="RHEA:36331"/>
        <dbReference type="ChEBI" id="CHEBI:30616"/>
        <dbReference type="ChEBI" id="CHEBI:33019"/>
        <dbReference type="ChEBI" id="CHEBI:57623"/>
        <dbReference type="ChEBI" id="CHEBI:73532"/>
        <dbReference type="EC" id="2.5.1.112"/>
    </reaction>
</comment>
<dbReference type="InterPro" id="IPR039657">
    <property type="entry name" value="Dimethylallyltransferase"/>
</dbReference>
<evidence type="ECO:0000256" key="3">
    <source>
        <dbReference type="ARBA" id="ARBA00022712"/>
    </source>
</evidence>
<reference evidence="11 12" key="1">
    <citation type="journal article" date="2018" name="Sci. Data">
        <title>The draft genome sequence of cork oak.</title>
        <authorList>
            <person name="Ramos A.M."/>
            <person name="Usie A."/>
            <person name="Barbosa P."/>
            <person name="Barros P.M."/>
            <person name="Capote T."/>
            <person name="Chaves I."/>
            <person name="Simoes F."/>
            <person name="Abreu I."/>
            <person name="Carrasquinho I."/>
            <person name="Faro C."/>
            <person name="Guimaraes J.B."/>
            <person name="Mendonca D."/>
            <person name="Nobrega F."/>
            <person name="Rodrigues L."/>
            <person name="Saibo N.J.M."/>
            <person name="Varela M.C."/>
            <person name="Egas C."/>
            <person name="Matos J."/>
            <person name="Miguel C.M."/>
            <person name="Oliveira M.M."/>
            <person name="Ricardo C.P."/>
            <person name="Goncalves S."/>
        </authorList>
    </citation>
    <scope>NUCLEOTIDE SEQUENCE [LARGE SCALE GENOMIC DNA]</scope>
    <source>
        <strain evidence="12">cv. HL8</strain>
    </source>
</reference>
<dbReference type="GO" id="GO:0052622">
    <property type="term" value="F:ATP/ADP dimethylallyltransferase activity"/>
    <property type="evidence" value="ECO:0007669"/>
    <property type="project" value="UniProtKB-EC"/>
</dbReference>
<dbReference type="HAMAP" id="MF_00185">
    <property type="entry name" value="IPP_trans"/>
    <property type="match status" value="1"/>
</dbReference>
<keyword evidence="6" id="KW-0809">Transit peptide</keyword>
<evidence type="ECO:0000256" key="5">
    <source>
        <dbReference type="ARBA" id="ARBA00022840"/>
    </source>
</evidence>
<accession>A0AAW0IRH6</accession>